<dbReference type="SUPFAM" id="SSF53613">
    <property type="entry name" value="Ribokinase-like"/>
    <property type="match status" value="1"/>
</dbReference>
<organism evidence="2 3">
    <name type="scientific">Rubripirellula reticaptiva</name>
    <dbReference type="NCBI Taxonomy" id="2528013"/>
    <lineage>
        <taxon>Bacteria</taxon>
        <taxon>Pseudomonadati</taxon>
        <taxon>Planctomycetota</taxon>
        <taxon>Planctomycetia</taxon>
        <taxon>Pirellulales</taxon>
        <taxon>Pirellulaceae</taxon>
        <taxon>Rubripirellula</taxon>
    </lineage>
</organism>
<dbReference type="AlphaFoldDB" id="A0A5C6FBQ4"/>
<dbReference type="EMBL" id="SJPX01000001">
    <property type="protein sequence ID" value="TWU57997.1"/>
    <property type="molecule type" value="Genomic_DNA"/>
</dbReference>
<dbReference type="OrthoDB" id="9813569at2"/>
<proteinExistence type="predicted"/>
<dbReference type="InterPro" id="IPR011611">
    <property type="entry name" value="PfkB_dom"/>
</dbReference>
<dbReference type="GO" id="GO:0004747">
    <property type="term" value="F:ribokinase activity"/>
    <property type="evidence" value="ECO:0007669"/>
    <property type="project" value="UniProtKB-EC"/>
</dbReference>
<accession>A0A5C6FBQ4</accession>
<keyword evidence="2" id="KW-0418">Kinase</keyword>
<evidence type="ECO:0000313" key="3">
    <source>
        <dbReference type="Proteomes" id="UP000317977"/>
    </source>
</evidence>
<keyword evidence="2" id="KW-0808">Transferase</keyword>
<protein>
    <submittedName>
        <fullName evidence="2">Ribokinase</fullName>
        <ecNumber evidence="2">2.7.1.15</ecNumber>
    </submittedName>
</protein>
<comment type="caution">
    <text evidence="2">The sequence shown here is derived from an EMBL/GenBank/DDBJ whole genome shotgun (WGS) entry which is preliminary data.</text>
</comment>
<dbReference type="Gene3D" id="3.40.1190.20">
    <property type="match status" value="1"/>
</dbReference>
<evidence type="ECO:0000259" key="1">
    <source>
        <dbReference type="Pfam" id="PF00294"/>
    </source>
</evidence>
<dbReference type="RefSeq" id="WP_146532795.1">
    <property type="nucleotide sequence ID" value="NZ_SJPX01000001.1"/>
</dbReference>
<dbReference type="EC" id="2.7.1.15" evidence="2"/>
<dbReference type="InterPro" id="IPR029056">
    <property type="entry name" value="Ribokinase-like"/>
</dbReference>
<dbReference type="PANTHER" id="PTHR42774">
    <property type="entry name" value="PHOSPHOTRANSFERASE SYSTEM TRANSPORT PROTEIN"/>
    <property type="match status" value="1"/>
</dbReference>
<dbReference type="Pfam" id="PF00294">
    <property type="entry name" value="PfkB"/>
    <property type="match status" value="1"/>
</dbReference>
<dbReference type="Proteomes" id="UP000317977">
    <property type="component" value="Unassembled WGS sequence"/>
</dbReference>
<keyword evidence="3" id="KW-1185">Reference proteome</keyword>
<dbReference type="InterPro" id="IPR052562">
    <property type="entry name" value="Ketohexokinase-related"/>
</dbReference>
<gene>
    <name evidence="2" type="primary">rbsK_1</name>
    <name evidence="2" type="ORF">Poly59_09060</name>
</gene>
<feature type="domain" description="Carbohydrate kinase PfkB" evidence="1">
    <location>
        <begin position="13"/>
        <end position="292"/>
    </location>
</feature>
<name>A0A5C6FBQ4_9BACT</name>
<sequence length="320" mass="33849">MNSPSKSIEILGIGVSVLDVLMVVDELPTDESVVRAKDRRISLGGGVAVATATAAMMGGQVSFADRLGNDVASQTILAELKSAGVNVDHIEVVKEQSASVATVWVRQNSGSRTIVFSPGSDIPLSWNDELAAAVANAKILHCNGRHVETCLRAIEIAKRSDTLVSFDGGAHRYRDEVLPLVRASDILIVSEHFAAAHVNGDDVHGNSDPATLAEQLAADFDARIVGVTAGDRGSWFVCRNNGRWHEPAVNVDRVVDTTGCGDTFHGAFLYGIAKGFSVRRSSHLASIVAANNACGLGALAVDLNSIELKINRNTSSFSNH</sequence>
<reference evidence="2 3" key="1">
    <citation type="submission" date="2019-02" db="EMBL/GenBank/DDBJ databases">
        <title>Deep-cultivation of Planctomycetes and their phenomic and genomic characterization uncovers novel biology.</title>
        <authorList>
            <person name="Wiegand S."/>
            <person name="Jogler M."/>
            <person name="Boedeker C."/>
            <person name="Pinto D."/>
            <person name="Vollmers J."/>
            <person name="Rivas-Marin E."/>
            <person name="Kohn T."/>
            <person name="Peeters S.H."/>
            <person name="Heuer A."/>
            <person name="Rast P."/>
            <person name="Oberbeckmann S."/>
            <person name="Bunk B."/>
            <person name="Jeske O."/>
            <person name="Meyerdierks A."/>
            <person name="Storesund J.E."/>
            <person name="Kallscheuer N."/>
            <person name="Luecker S."/>
            <person name="Lage O.M."/>
            <person name="Pohl T."/>
            <person name="Merkel B.J."/>
            <person name="Hornburger P."/>
            <person name="Mueller R.-W."/>
            <person name="Bruemmer F."/>
            <person name="Labrenz M."/>
            <person name="Spormann A.M."/>
            <person name="Op Den Camp H."/>
            <person name="Overmann J."/>
            <person name="Amann R."/>
            <person name="Jetten M.S.M."/>
            <person name="Mascher T."/>
            <person name="Medema M.H."/>
            <person name="Devos D.P."/>
            <person name="Kaster A.-K."/>
            <person name="Ovreas L."/>
            <person name="Rohde M."/>
            <person name="Galperin M.Y."/>
            <person name="Jogler C."/>
        </authorList>
    </citation>
    <scope>NUCLEOTIDE SEQUENCE [LARGE SCALE GENOMIC DNA]</scope>
    <source>
        <strain evidence="2 3">Poly59</strain>
    </source>
</reference>
<evidence type="ECO:0000313" key="2">
    <source>
        <dbReference type="EMBL" id="TWU57997.1"/>
    </source>
</evidence>
<dbReference type="PANTHER" id="PTHR42774:SF3">
    <property type="entry name" value="KETOHEXOKINASE"/>
    <property type="match status" value="1"/>
</dbReference>